<dbReference type="KEGG" id="tet:TTHERM_00647140"/>
<sequence>MDFKTPNRKASDNDYLQYDKSENKSNYSSIASSPLLKSYKTSIDYVKQVMQIYSVLKSVVDKHKHSNQLDFFIQLREQKNNLDIHKVASQKLVNVIKCVIRRKQLQTFQEIKDHSQVRQKYNITSQLFNAPIAKKKPQPVKKSPFEKNSGSELGKIKLIFNEMKSEGVTFSNISFQNIMCYFEFERAIRIISKIIFRKQFNWKEVVFRVILMKNYIQGLSQKTIMKKFKKQNIEKMKLIIEKIQEKGDKQGIKSLLVIVDDEEALDNIQGSLHKSGCSSSTSLDNENRVDPSPRRQVNLYLKRRSLLKKILNKRSLPSSVNNRELDRYVNYERALLSLFRVVDRALHRIMSSCMQEMHRKVGYRMAKQATLKNLLNQYIHRINQPIQRAFYAWLSQTTRVKKEKI</sequence>
<feature type="compositionally biased region" description="Polar residues" evidence="1">
    <location>
        <begin position="272"/>
        <end position="284"/>
    </location>
</feature>
<reference evidence="3" key="1">
    <citation type="journal article" date="2006" name="PLoS Biol.">
        <title>Macronuclear genome sequence of the ciliate Tetrahymena thermophila, a model eukaryote.</title>
        <authorList>
            <person name="Eisen J.A."/>
            <person name="Coyne R.S."/>
            <person name="Wu M."/>
            <person name="Wu D."/>
            <person name="Thiagarajan M."/>
            <person name="Wortman J.R."/>
            <person name="Badger J.H."/>
            <person name="Ren Q."/>
            <person name="Amedeo P."/>
            <person name="Jones K.M."/>
            <person name="Tallon L.J."/>
            <person name="Delcher A.L."/>
            <person name="Salzberg S.L."/>
            <person name="Silva J.C."/>
            <person name="Haas B.J."/>
            <person name="Majoros W.H."/>
            <person name="Farzad M."/>
            <person name="Carlton J.M."/>
            <person name="Smith R.K. Jr."/>
            <person name="Garg J."/>
            <person name="Pearlman R.E."/>
            <person name="Karrer K.M."/>
            <person name="Sun L."/>
            <person name="Manning G."/>
            <person name="Elde N.C."/>
            <person name="Turkewitz A.P."/>
            <person name="Asai D.J."/>
            <person name="Wilkes D.E."/>
            <person name="Wang Y."/>
            <person name="Cai H."/>
            <person name="Collins K."/>
            <person name="Stewart B.A."/>
            <person name="Lee S.R."/>
            <person name="Wilamowska K."/>
            <person name="Weinberg Z."/>
            <person name="Ruzzo W.L."/>
            <person name="Wloga D."/>
            <person name="Gaertig J."/>
            <person name="Frankel J."/>
            <person name="Tsao C.-C."/>
            <person name="Gorovsky M.A."/>
            <person name="Keeling P.J."/>
            <person name="Waller R.F."/>
            <person name="Patron N.J."/>
            <person name="Cherry J.M."/>
            <person name="Stover N.A."/>
            <person name="Krieger C.J."/>
            <person name="del Toro C."/>
            <person name="Ryder H.F."/>
            <person name="Williamson S.C."/>
            <person name="Barbeau R.A."/>
            <person name="Hamilton E.P."/>
            <person name="Orias E."/>
        </authorList>
    </citation>
    <scope>NUCLEOTIDE SEQUENCE [LARGE SCALE GENOMIC DNA]</scope>
    <source>
        <strain evidence="3">SB210</strain>
    </source>
</reference>
<proteinExistence type="predicted"/>
<feature type="region of interest" description="Disordered" evidence="1">
    <location>
        <begin position="272"/>
        <end position="292"/>
    </location>
</feature>
<evidence type="ECO:0000256" key="1">
    <source>
        <dbReference type="SAM" id="MobiDB-lite"/>
    </source>
</evidence>
<keyword evidence="3" id="KW-1185">Reference proteome</keyword>
<dbReference type="eggNOG" id="ENOG502S0PM">
    <property type="taxonomic scope" value="Eukaryota"/>
</dbReference>
<organism evidence="2 3">
    <name type="scientific">Tetrahymena thermophila (strain SB210)</name>
    <dbReference type="NCBI Taxonomy" id="312017"/>
    <lineage>
        <taxon>Eukaryota</taxon>
        <taxon>Sar</taxon>
        <taxon>Alveolata</taxon>
        <taxon>Ciliophora</taxon>
        <taxon>Intramacronucleata</taxon>
        <taxon>Oligohymenophorea</taxon>
        <taxon>Hymenostomatida</taxon>
        <taxon>Tetrahymenina</taxon>
        <taxon>Tetrahymenidae</taxon>
        <taxon>Tetrahymena</taxon>
    </lineage>
</organism>
<dbReference type="Proteomes" id="UP000009168">
    <property type="component" value="Unassembled WGS sequence"/>
</dbReference>
<dbReference type="EMBL" id="GG662245">
    <property type="protein sequence ID" value="EAS07181.2"/>
    <property type="molecule type" value="Genomic_DNA"/>
</dbReference>
<dbReference type="RefSeq" id="XP_001027423.2">
    <property type="nucleotide sequence ID" value="XM_001027423.2"/>
</dbReference>
<evidence type="ECO:0000313" key="2">
    <source>
        <dbReference type="EMBL" id="EAS07181.2"/>
    </source>
</evidence>
<dbReference type="InParanoid" id="I7MMX8"/>
<name>I7MMX8_TETTS</name>
<evidence type="ECO:0000313" key="3">
    <source>
        <dbReference type="Proteomes" id="UP000009168"/>
    </source>
</evidence>
<gene>
    <name evidence="2" type="ORF">TTHERM_00647140</name>
</gene>
<protein>
    <submittedName>
        <fullName evidence="2">Uncharacterized protein</fullName>
    </submittedName>
</protein>
<dbReference type="AlphaFoldDB" id="I7MMX8"/>
<dbReference type="GeneID" id="7833622"/>
<accession>I7MMX8</accession>